<organism evidence="7">
    <name type="scientific">Scylla olivacea</name>
    <name type="common">Orange mud crab</name>
    <name type="synonym">Cancer olivacea</name>
    <dbReference type="NCBI Taxonomy" id="85551"/>
    <lineage>
        <taxon>Eukaryota</taxon>
        <taxon>Metazoa</taxon>
        <taxon>Ecdysozoa</taxon>
        <taxon>Arthropoda</taxon>
        <taxon>Crustacea</taxon>
        <taxon>Multicrustacea</taxon>
        <taxon>Malacostraca</taxon>
        <taxon>Eumalacostraca</taxon>
        <taxon>Eucarida</taxon>
        <taxon>Decapoda</taxon>
        <taxon>Pleocyemata</taxon>
        <taxon>Brachyura</taxon>
        <taxon>Eubrachyura</taxon>
        <taxon>Portunoidea</taxon>
        <taxon>Portunidae</taxon>
        <taxon>Portuninae</taxon>
        <taxon>Scylla</taxon>
    </lineage>
</organism>
<dbReference type="InterPro" id="IPR036726">
    <property type="entry name" value="GTP1_OBG_dom_sf"/>
</dbReference>
<feature type="domain" description="Obg" evidence="6">
    <location>
        <begin position="103"/>
        <end position="257"/>
    </location>
</feature>
<evidence type="ECO:0000313" key="7">
    <source>
        <dbReference type="EMBL" id="JAI60202.1"/>
    </source>
</evidence>
<dbReference type="GO" id="GO:0000287">
    <property type="term" value="F:magnesium ion binding"/>
    <property type="evidence" value="ECO:0007669"/>
    <property type="project" value="InterPro"/>
</dbReference>
<dbReference type="NCBIfam" id="TIGR02729">
    <property type="entry name" value="Obg_CgtA"/>
    <property type="match status" value="1"/>
</dbReference>
<dbReference type="InterPro" id="IPR031167">
    <property type="entry name" value="G_OBG"/>
</dbReference>
<dbReference type="Pfam" id="PF01926">
    <property type="entry name" value="MMR_HSR1"/>
    <property type="match status" value="1"/>
</dbReference>
<dbReference type="FunFam" id="2.70.210.12:FF:000001">
    <property type="entry name" value="GTPase Obg"/>
    <property type="match status" value="1"/>
</dbReference>
<dbReference type="InterPro" id="IPR005225">
    <property type="entry name" value="Small_GTP-bd"/>
</dbReference>
<dbReference type="GO" id="GO:0003924">
    <property type="term" value="F:GTPase activity"/>
    <property type="evidence" value="ECO:0007669"/>
    <property type="project" value="InterPro"/>
</dbReference>
<proteinExistence type="inferred from homology"/>
<keyword evidence="4" id="KW-0342">GTP-binding</keyword>
<dbReference type="PANTHER" id="PTHR11702:SF31">
    <property type="entry name" value="MITOCHONDRIAL RIBOSOME-ASSOCIATED GTPASE 2"/>
    <property type="match status" value="1"/>
</dbReference>
<evidence type="ECO:0000259" key="6">
    <source>
        <dbReference type="PROSITE" id="PS51883"/>
    </source>
</evidence>
<dbReference type="CDD" id="cd01898">
    <property type="entry name" value="Obg"/>
    <property type="match status" value="1"/>
</dbReference>
<feature type="domain" description="OBG-type G" evidence="5">
    <location>
        <begin position="258"/>
        <end position="423"/>
    </location>
</feature>
<dbReference type="PROSITE" id="PS51710">
    <property type="entry name" value="G_OBG"/>
    <property type="match status" value="1"/>
</dbReference>
<protein>
    <recommendedName>
        <fullName evidence="8">OBG-type G domain-containing protein</fullName>
    </recommendedName>
</protein>
<dbReference type="SUPFAM" id="SSF82051">
    <property type="entry name" value="Obg GTP-binding protein N-terminal domain"/>
    <property type="match status" value="1"/>
</dbReference>
<name>A0A0P4W8Q6_SCYOL</name>
<evidence type="ECO:0008006" key="8">
    <source>
        <dbReference type="Google" id="ProtNLM"/>
    </source>
</evidence>
<dbReference type="EMBL" id="GDRN01091906">
    <property type="protein sequence ID" value="JAI60200.1"/>
    <property type="molecule type" value="Transcribed_RNA"/>
</dbReference>
<dbReference type="PROSITE" id="PS51883">
    <property type="entry name" value="OBG"/>
    <property type="match status" value="1"/>
</dbReference>
<comment type="similarity">
    <text evidence="1">Belongs to the TRAFAC class OBG-HflX-like GTPase superfamily. OBG GTPase family.</text>
</comment>
<keyword evidence="3" id="KW-0547">Nucleotide-binding</keyword>
<sequence>MSVVAPSLPLCCGRLTRAVWRGQVSVFRHCSWETNTAQGNISPEDILRPYKATGSTNGLSREEWLDKSKEFLKGLRECPLSELPDKYIALRRSKSRAHAPKSTHFLDYQRVRVVGGDGGDGCISFLSTFGKEFAGPDGADGGNGGHVVFKAVMGLRDLGHISSYIRGDKGEGGGNKDCHGANAKDLVIQVPLGTVFKLEGKVVANLEEEGAMFVAARGGAGGKGNVFFTTPVDQAPRVAEFGGKGESFCYEVELRTMADVGLIGFPNAGKSTLLRAISRARPKVASYPFTTLNPHVGMIHYADHHQMAVADIPGLIEGAHCNHGLGFTFLRHIERCNCLLYVIDTSQPRPWEQLEVLMYELEQYQEGLSLRPHAVVANKMDLPDAQENLEKVRTHIDLPLVPVSAKMGEQLVPLMALLRFLVDHSVTNHSGVSQAPLPT</sequence>
<keyword evidence="2" id="KW-0690">Ribosome biogenesis</keyword>
<dbReference type="NCBIfam" id="TIGR00231">
    <property type="entry name" value="small_GTP"/>
    <property type="match status" value="1"/>
</dbReference>
<dbReference type="InterPro" id="IPR006073">
    <property type="entry name" value="GTP-bd"/>
</dbReference>
<evidence type="ECO:0000259" key="5">
    <source>
        <dbReference type="PROSITE" id="PS51710"/>
    </source>
</evidence>
<evidence type="ECO:0000256" key="1">
    <source>
        <dbReference type="ARBA" id="ARBA00007699"/>
    </source>
</evidence>
<dbReference type="InterPro" id="IPR027417">
    <property type="entry name" value="P-loop_NTPase"/>
</dbReference>
<dbReference type="PANTHER" id="PTHR11702">
    <property type="entry name" value="DEVELOPMENTALLY REGULATED GTP-BINDING PROTEIN-RELATED"/>
    <property type="match status" value="1"/>
</dbReference>
<dbReference type="PRINTS" id="PR00326">
    <property type="entry name" value="GTP1OBG"/>
</dbReference>
<dbReference type="SUPFAM" id="SSF52540">
    <property type="entry name" value="P-loop containing nucleoside triphosphate hydrolases"/>
    <property type="match status" value="1"/>
</dbReference>
<dbReference type="InterPro" id="IPR014100">
    <property type="entry name" value="GTP-bd_Obg/CgtA"/>
</dbReference>
<dbReference type="AlphaFoldDB" id="A0A0P4W8Q6"/>
<dbReference type="Pfam" id="PF01018">
    <property type="entry name" value="GTP1_OBG"/>
    <property type="match status" value="1"/>
</dbReference>
<dbReference type="Gene3D" id="2.70.210.12">
    <property type="entry name" value="GTP1/OBG domain"/>
    <property type="match status" value="1"/>
</dbReference>
<dbReference type="EMBL" id="GDRN01091902">
    <property type="protein sequence ID" value="JAI60202.1"/>
    <property type="molecule type" value="Transcribed_RNA"/>
</dbReference>
<dbReference type="InterPro" id="IPR045086">
    <property type="entry name" value="OBG_GTPase"/>
</dbReference>
<dbReference type="GO" id="GO:0005739">
    <property type="term" value="C:mitochondrion"/>
    <property type="evidence" value="ECO:0007669"/>
    <property type="project" value="TreeGrafter"/>
</dbReference>
<dbReference type="HAMAP" id="MF_01454">
    <property type="entry name" value="GTPase_Obg"/>
    <property type="match status" value="1"/>
</dbReference>
<dbReference type="Gene3D" id="3.40.50.300">
    <property type="entry name" value="P-loop containing nucleotide triphosphate hydrolases"/>
    <property type="match status" value="1"/>
</dbReference>
<evidence type="ECO:0000256" key="4">
    <source>
        <dbReference type="ARBA" id="ARBA00023134"/>
    </source>
</evidence>
<evidence type="ECO:0000256" key="3">
    <source>
        <dbReference type="ARBA" id="ARBA00022741"/>
    </source>
</evidence>
<dbReference type="GO" id="GO:0005525">
    <property type="term" value="F:GTP binding"/>
    <property type="evidence" value="ECO:0007669"/>
    <property type="project" value="UniProtKB-KW"/>
</dbReference>
<evidence type="ECO:0000256" key="2">
    <source>
        <dbReference type="ARBA" id="ARBA00022517"/>
    </source>
</evidence>
<dbReference type="NCBIfam" id="NF008956">
    <property type="entry name" value="PRK12299.1"/>
    <property type="match status" value="1"/>
</dbReference>
<dbReference type="InterPro" id="IPR006169">
    <property type="entry name" value="GTP1_OBG_dom"/>
</dbReference>
<dbReference type="GO" id="GO:0042254">
    <property type="term" value="P:ribosome biogenesis"/>
    <property type="evidence" value="ECO:0007669"/>
    <property type="project" value="UniProtKB-UniRule"/>
</dbReference>
<accession>A0A0P4W8Q6</accession>
<reference evidence="7" key="1">
    <citation type="submission" date="2015-09" db="EMBL/GenBank/DDBJ databases">
        <title>Scylla olivacea transcriptome.</title>
        <authorList>
            <person name="Ikhwanuddin M."/>
        </authorList>
    </citation>
    <scope>NUCLEOTIDE SEQUENCE</scope>
</reference>